<dbReference type="Pfam" id="PF04052">
    <property type="entry name" value="TolB_N"/>
    <property type="match status" value="1"/>
</dbReference>
<accession>A0A7Y2EGW8</accession>
<dbReference type="AlphaFoldDB" id="A0A7Y2EGW8"/>
<dbReference type="InterPro" id="IPR014167">
    <property type="entry name" value="Tol-Pal_TolB"/>
</dbReference>
<evidence type="ECO:0000256" key="5">
    <source>
        <dbReference type="SAM" id="MobiDB-lite"/>
    </source>
</evidence>
<evidence type="ECO:0000313" key="9">
    <source>
        <dbReference type="Proteomes" id="UP000547674"/>
    </source>
</evidence>
<comment type="similarity">
    <text evidence="2">Belongs to the TolB family.</text>
</comment>
<dbReference type="Pfam" id="PF07676">
    <property type="entry name" value="PD40"/>
    <property type="match status" value="2"/>
</dbReference>
<feature type="region of interest" description="Disordered" evidence="5">
    <location>
        <begin position="279"/>
        <end position="310"/>
    </location>
</feature>
<dbReference type="GO" id="GO:0042597">
    <property type="term" value="C:periplasmic space"/>
    <property type="evidence" value="ECO:0007669"/>
    <property type="project" value="UniProtKB-SubCell"/>
</dbReference>
<keyword evidence="3 6" id="KW-0732">Signal</keyword>
<name>A0A7Y2EGW8_UNCEI</name>
<feature type="chain" id="PRO_5030676396" evidence="6">
    <location>
        <begin position="19"/>
        <end position="432"/>
    </location>
</feature>
<dbReference type="SUPFAM" id="SSF69304">
    <property type="entry name" value="Tricorn protease N-terminal domain"/>
    <property type="match status" value="1"/>
</dbReference>
<sequence>MKAIWLSLVLILSLGAWAPTLHAQGSAQDDPELSQEERIVISENARKKIPLLVERFRAGMGATRDDASQVERVVRNDLDYSGLFRVTTISLVDSGAVGSGFDALVRASTAIENGRVVLRGELLSLPDLNPVFLRDYRAAAKDYREVAHRFSDDIVLYLTGQQGISRTSIAFVLKQGRSKEIYTVDYDGHNLRAVTNNGSINLSPRFSKDGKRIAYASYLQGDADIYVMDLSNGQNTCWVKGPGVQSSPAWSVQNHLAYGNTSGSQSGIYVANGAGNKGSRLTRGGGINTSPSWSPDGRRMAHTSDRSGNPQIYTMDAEGGNARRLTFSGKWNDLPSWSPDGARIAYASRQDGVFRIFSIDASGLGKPKQLTFGPGSDENPSWAPDSRHLVFSSSRGGTRGLYILNVDTGIVRSLVVGKGDASSPDWSAVRPD</sequence>
<reference evidence="8 9" key="1">
    <citation type="submission" date="2020-03" db="EMBL/GenBank/DDBJ databases">
        <title>Metabolic flexibility allows generalist bacteria to become dominant in a frequently disturbed ecosystem.</title>
        <authorList>
            <person name="Chen Y.-J."/>
            <person name="Leung P.M."/>
            <person name="Bay S.K."/>
            <person name="Hugenholtz P."/>
            <person name="Kessler A.J."/>
            <person name="Shelley G."/>
            <person name="Waite D.W."/>
            <person name="Cook P.L."/>
            <person name="Greening C."/>
        </authorList>
    </citation>
    <scope>NUCLEOTIDE SEQUENCE [LARGE SCALE GENOMIC DNA]</scope>
    <source>
        <strain evidence="8">SS_bin_28</strain>
    </source>
</reference>
<proteinExistence type="inferred from homology"/>
<gene>
    <name evidence="8" type="primary">tolB</name>
    <name evidence="8" type="ORF">HKN21_15675</name>
</gene>
<feature type="signal peptide" evidence="6">
    <location>
        <begin position="1"/>
        <end position="18"/>
    </location>
</feature>
<evidence type="ECO:0000256" key="6">
    <source>
        <dbReference type="SAM" id="SignalP"/>
    </source>
</evidence>
<organism evidence="8 9">
    <name type="scientific">Eiseniibacteriota bacterium</name>
    <dbReference type="NCBI Taxonomy" id="2212470"/>
    <lineage>
        <taxon>Bacteria</taxon>
        <taxon>Candidatus Eiseniibacteriota</taxon>
    </lineage>
</organism>
<evidence type="ECO:0000256" key="3">
    <source>
        <dbReference type="ARBA" id="ARBA00022729"/>
    </source>
</evidence>
<evidence type="ECO:0000259" key="7">
    <source>
        <dbReference type="Pfam" id="PF04052"/>
    </source>
</evidence>
<dbReference type="GO" id="GO:0017038">
    <property type="term" value="P:protein import"/>
    <property type="evidence" value="ECO:0007669"/>
    <property type="project" value="InterPro"/>
</dbReference>
<evidence type="ECO:0000256" key="1">
    <source>
        <dbReference type="ARBA" id="ARBA00004418"/>
    </source>
</evidence>
<evidence type="ECO:0000256" key="2">
    <source>
        <dbReference type="ARBA" id="ARBA00009820"/>
    </source>
</evidence>
<feature type="domain" description="TolB N-terminal" evidence="7">
    <location>
        <begin position="38"/>
        <end position="89"/>
    </location>
</feature>
<dbReference type="PANTHER" id="PTHR36842">
    <property type="entry name" value="PROTEIN TOLB HOMOLOG"/>
    <property type="match status" value="1"/>
</dbReference>
<feature type="compositionally biased region" description="Basic and acidic residues" evidence="5">
    <location>
        <begin position="296"/>
        <end position="305"/>
    </location>
</feature>
<dbReference type="NCBIfam" id="TIGR02800">
    <property type="entry name" value="propeller_TolB"/>
    <property type="match status" value="1"/>
</dbReference>
<dbReference type="Proteomes" id="UP000547674">
    <property type="component" value="Unassembled WGS sequence"/>
</dbReference>
<dbReference type="EMBL" id="JABDJR010000629">
    <property type="protein sequence ID" value="NNF08203.1"/>
    <property type="molecule type" value="Genomic_DNA"/>
</dbReference>
<evidence type="ECO:0000313" key="8">
    <source>
        <dbReference type="EMBL" id="NNF08203.1"/>
    </source>
</evidence>
<protein>
    <submittedName>
        <fullName evidence="8">Tol-Pal system beta propeller repeat protein TolB</fullName>
    </submittedName>
</protein>
<dbReference type="InterPro" id="IPR007195">
    <property type="entry name" value="TolB_N"/>
</dbReference>
<dbReference type="SUPFAM" id="SSF52964">
    <property type="entry name" value="TolB, N-terminal domain"/>
    <property type="match status" value="1"/>
</dbReference>
<comment type="caution">
    <text evidence="8">The sequence shown here is derived from an EMBL/GenBank/DDBJ whole genome shotgun (WGS) entry which is preliminary data.</text>
</comment>
<evidence type="ECO:0000256" key="4">
    <source>
        <dbReference type="ARBA" id="ARBA00022764"/>
    </source>
</evidence>
<dbReference type="Gene3D" id="3.40.50.10070">
    <property type="entry name" value="TolB, N-terminal domain"/>
    <property type="match status" value="1"/>
</dbReference>
<dbReference type="PANTHER" id="PTHR36842:SF1">
    <property type="entry name" value="PROTEIN TOLB"/>
    <property type="match status" value="1"/>
</dbReference>
<keyword evidence="4" id="KW-0574">Periplasm</keyword>
<dbReference type="Pfam" id="PF26549">
    <property type="entry name" value="Tricorn_N"/>
    <property type="match status" value="1"/>
</dbReference>
<dbReference type="InterPro" id="IPR011042">
    <property type="entry name" value="6-blade_b-propeller_TolB-like"/>
</dbReference>
<dbReference type="InterPro" id="IPR011659">
    <property type="entry name" value="WD40"/>
</dbReference>
<dbReference type="Gene3D" id="2.120.10.30">
    <property type="entry name" value="TolB, C-terminal domain"/>
    <property type="match status" value="2"/>
</dbReference>
<comment type="subcellular location">
    <subcellularLocation>
        <location evidence="1">Periplasm</location>
    </subcellularLocation>
</comment>